<reference evidence="1" key="1">
    <citation type="submission" date="2015-06" db="EMBL/GenBank/DDBJ databases">
        <authorList>
            <person name="Joergensen T."/>
        </authorList>
    </citation>
    <scope>NUCLEOTIDE SEQUENCE</scope>
    <source>
        <strain evidence="1">RGRH0458</strain>
    </source>
</reference>
<dbReference type="EMBL" id="LN853100">
    <property type="protein sequence ID" value="CRY95061.1"/>
    <property type="molecule type" value="Genomic_DNA"/>
</dbReference>
<sequence length="74" mass="8489">MRSRHEWLRLLGRQATDLQGCTDYLYACRLTSAPVDEAFALFRQSLQLYTATLESAPLDVLQEHALTPAHLWLD</sequence>
<dbReference type="AlphaFoldDB" id="A0A0H5PZC3"/>
<name>A0A0H5PZC3_9ZZZZ</name>
<reference evidence="1" key="2">
    <citation type="submission" date="2015-07" db="EMBL/GenBank/DDBJ databases">
        <title>Plasmids, circular viruses and viroids from rat gut.</title>
        <authorList>
            <person name="Jorgensen T.J."/>
            <person name="Hansen M.A."/>
            <person name="Xu Z."/>
            <person name="Tabak M.A."/>
            <person name="Sorensen S.J."/>
            <person name="Hansen L.H."/>
        </authorList>
    </citation>
    <scope>NUCLEOTIDE SEQUENCE</scope>
    <source>
        <strain evidence="1">RGRH0458</strain>
    </source>
</reference>
<accession>A0A0H5PZC3</accession>
<protein>
    <submittedName>
        <fullName evidence="1">Uncharacterized protein</fullName>
    </submittedName>
</protein>
<proteinExistence type="predicted"/>
<evidence type="ECO:0000313" key="1">
    <source>
        <dbReference type="EMBL" id="CRY95061.1"/>
    </source>
</evidence>
<organism evidence="1">
    <name type="scientific">uncultured prokaryote</name>
    <dbReference type="NCBI Taxonomy" id="198431"/>
    <lineage>
        <taxon>unclassified sequences</taxon>
        <taxon>environmental samples</taxon>
    </lineage>
</organism>